<dbReference type="GO" id="GO:0005737">
    <property type="term" value="C:cytoplasm"/>
    <property type="evidence" value="ECO:0007669"/>
    <property type="project" value="UniProtKB-SubCell"/>
</dbReference>
<evidence type="ECO:0000256" key="3">
    <source>
        <dbReference type="ARBA" id="ARBA00022801"/>
    </source>
</evidence>
<reference evidence="6" key="2">
    <citation type="submission" date="2021-09" db="EMBL/GenBank/DDBJ databases">
        <authorList>
            <person name="Gilroy R."/>
        </authorList>
    </citation>
    <scope>NUCLEOTIDE SEQUENCE</scope>
    <source>
        <strain evidence="6">ChiHjej13B12-14962</strain>
    </source>
</reference>
<organism evidence="6 7">
    <name type="scientific">Enteractinococcus helveticum</name>
    <dbReference type="NCBI Taxonomy" id="1837282"/>
    <lineage>
        <taxon>Bacteria</taxon>
        <taxon>Bacillati</taxon>
        <taxon>Actinomycetota</taxon>
        <taxon>Actinomycetes</taxon>
        <taxon>Micrococcales</taxon>
        <taxon>Micrococcaceae</taxon>
    </lineage>
</organism>
<proteinExistence type="inferred from homology"/>
<dbReference type="GO" id="GO:0005506">
    <property type="term" value="F:iron ion binding"/>
    <property type="evidence" value="ECO:0007669"/>
    <property type="project" value="InterPro"/>
</dbReference>
<dbReference type="InterPro" id="IPR029058">
    <property type="entry name" value="AB_hydrolase_fold"/>
</dbReference>
<dbReference type="Gene3D" id="3.40.50.1820">
    <property type="entry name" value="alpha/beta hydrolase"/>
    <property type="match status" value="1"/>
</dbReference>
<dbReference type="RefSeq" id="WP_303903864.1">
    <property type="nucleotide sequence ID" value="NZ_DYXC01000063.1"/>
</dbReference>
<evidence type="ECO:0000256" key="4">
    <source>
        <dbReference type="ARBA" id="ARBA00024201"/>
    </source>
</evidence>
<dbReference type="Pfam" id="PF11806">
    <property type="entry name" value="Enterochelin_N"/>
    <property type="match status" value="1"/>
</dbReference>
<comment type="similarity">
    <text evidence="4">Belongs to the Fes family.</text>
</comment>
<evidence type="ECO:0000259" key="5">
    <source>
        <dbReference type="Pfam" id="PF11806"/>
    </source>
</evidence>
<dbReference type="Gene3D" id="2.60.40.10">
    <property type="entry name" value="Immunoglobulins"/>
    <property type="match status" value="1"/>
</dbReference>
<dbReference type="InterPro" id="IPR000801">
    <property type="entry name" value="Esterase-like"/>
</dbReference>
<name>A0A921FLU8_9MICC</name>
<comment type="subcellular location">
    <subcellularLocation>
        <location evidence="1">Cytoplasm</location>
    </subcellularLocation>
</comment>
<evidence type="ECO:0000313" key="6">
    <source>
        <dbReference type="EMBL" id="HJF14155.1"/>
    </source>
</evidence>
<dbReference type="GO" id="GO:0008849">
    <property type="term" value="F:enterochelin esterase activity"/>
    <property type="evidence" value="ECO:0007669"/>
    <property type="project" value="InterPro"/>
</dbReference>
<dbReference type="InterPro" id="IPR014756">
    <property type="entry name" value="Ig_E-set"/>
</dbReference>
<feature type="domain" description="Enterochelin esterase N-terminal" evidence="5">
    <location>
        <begin position="10"/>
        <end position="110"/>
    </location>
</feature>
<dbReference type="AlphaFoldDB" id="A0A921FLU8"/>
<dbReference type="EMBL" id="DYXC01000063">
    <property type="protein sequence ID" value="HJF14155.1"/>
    <property type="molecule type" value="Genomic_DNA"/>
</dbReference>
<dbReference type="InterPro" id="IPR013783">
    <property type="entry name" value="Ig-like_fold"/>
</dbReference>
<dbReference type="InterPro" id="IPR021764">
    <property type="entry name" value="Enterochelin_esterase_N"/>
</dbReference>
<protein>
    <submittedName>
        <fullName evidence="6">DUF3327 domain-containing protein</fullName>
    </submittedName>
</protein>
<evidence type="ECO:0000256" key="2">
    <source>
        <dbReference type="ARBA" id="ARBA00022490"/>
    </source>
</evidence>
<accession>A0A921FLU8</accession>
<keyword evidence="3" id="KW-0378">Hydrolase</keyword>
<gene>
    <name evidence="6" type="ORF">K8V32_05030</name>
</gene>
<evidence type="ECO:0000256" key="1">
    <source>
        <dbReference type="ARBA" id="ARBA00004496"/>
    </source>
</evidence>
<dbReference type="Pfam" id="PF00756">
    <property type="entry name" value="Esterase"/>
    <property type="match status" value="1"/>
</dbReference>
<dbReference type="Proteomes" id="UP000703315">
    <property type="component" value="Unassembled WGS sequence"/>
</dbReference>
<dbReference type="GO" id="GO:0006826">
    <property type="term" value="P:iron ion transport"/>
    <property type="evidence" value="ECO:0007669"/>
    <property type="project" value="InterPro"/>
</dbReference>
<dbReference type="InterPro" id="IPR050583">
    <property type="entry name" value="Mycobacterial_A85_antigen"/>
</dbReference>
<reference evidence="6" key="1">
    <citation type="journal article" date="2021" name="PeerJ">
        <title>Extensive microbial diversity within the chicken gut microbiome revealed by metagenomics and culture.</title>
        <authorList>
            <person name="Gilroy R."/>
            <person name="Ravi A."/>
            <person name="Getino M."/>
            <person name="Pursley I."/>
            <person name="Horton D.L."/>
            <person name="Alikhan N.F."/>
            <person name="Baker D."/>
            <person name="Gharbi K."/>
            <person name="Hall N."/>
            <person name="Watson M."/>
            <person name="Adriaenssens E.M."/>
            <person name="Foster-Nyarko E."/>
            <person name="Jarju S."/>
            <person name="Secka A."/>
            <person name="Antonio M."/>
            <person name="Oren A."/>
            <person name="Chaudhuri R.R."/>
            <person name="La Ragione R."/>
            <person name="Hildebrand F."/>
            <person name="Pallen M.J."/>
        </authorList>
    </citation>
    <scope>NUCLEOTIDE SEQUENCE</scope>
    <source>
        <strain evidence="6">ChiHjej13B12-14962</strain>
    </source>
</reference>
<keyword evidence="2" id="KW-0963">Cytoplasm</keyword>
<dbReference type="PANTHER" id="PTHR48098">
    <property type="entry name" value="ENTEROCHELIN ESTERASE-RELATED"/>
    <property type="match status" value="1"/>
</dbReference>
<dbReference type="SUPFAM" id="SSF53474">
    <property type="entry name" value="alpha/beta-Hydrolases"/>
    <property type="match status" value="1"/>
</dbReference>
<dbReference type="PANTHER" id="PTHR48098:SF3">
    <property type="entry name" value="IRON(III) ENTEROBACTIN ESTERASE"/>
    <property type="match status" value="1"/>
</dbReference>
<dbReference type="GO" id="GO:0005975">
    <property type="term" value="P:carbohydrate metabolic process"/>
    <property type="evidence" value="ECO:0007669"/>
    <property type="project" value="UniProtKB-ARBA"/>
</dbReference>
<evidence type="ECO:0000313" key="7">
    <source>
        <dbReference type="Proteomes" id="UP000703315"/>
    </source>
</evidence>
<sequence>MFRYFDPVADKVHLSMNRVTDKDNTAKGWMTRADDTGWWEVALKLDTRLRASYGFVSLAADEELPVGPPPETGFVTTLDPASPHPPLRSDGRGGGLSVYVGPDAPPQPFWSQSITAGQGAVTSFHRALDDSPHEASREAVSRPRPVYAYTPPGYHNTPLPLAVVFDGDDWFGDLKIYQAIDAAIEAQVLPPMVVLGIGNIDRADRRQTLGVRPEIFDALVHHTLPWFIRWLGERDIIVAPRGEWIILGQSLGGVAAMALGCAYPDVFGYASVCSPSVWWNPSPNASPRTLTQHDSAGTATQWVRQYLQQQPASHVRIAISVGSAEGLLLEHTQDVVAELVRLDTGVTLQTYIGGHDIACWREQLLSDLAEFTANDHLVETSHETS</sequence>
<comment type="caution">
    <text evidence="6">The sequence shown here is derived from an EMBL/GenBank/DDBJ whole genome shotgun (WGS) entry which is preliminary data.</text>
</comment>
<dbReference type="SUPFAM" id="SSF81296">
    <property type="entry name" value="E set domains"/>
    <property type="match status" value="1"/>
</dbReference>